<protein>
    <submittedName>
        <fullName evidence="1">Uncharacterized protein</fullName>
    </submittedName>
</protein>
<keyword evidence="2" id="KW-1185">Reference proteome</keyword>
<evidence type="ECO:0000313" key="1">
    <source>
        <dbReference type="EMBL" id="PWB87781.1"/>
    </source>
</evidence>
<gene>
    <name evidence="1" type="ORF">MBBTH_07500</name>
</gene>
<dbReference type="OrthoDB" id="77587at2157"/>
<reference evidence="1 2" key="1">
    <citation type="submission" date="2017-03" db="EMBL/GenBank/DDBJ databases">
        <title>Genome sequence of Methanobrevibacter thaueri.</title>
        <authorList>
            <person name="Poehlein A."/>
            <person name="Seedorf H."/>
            <person name="Daniel R."/>
        </authorList>
    </citation>
    <scope>NUCLEOTIDE SEQUENCE [LARGE SCALE GENOMIC DNA]</scope>
    <source>
        <strain evidence="1 2">DSM 11995</strain>
    </source>
</reference>
<name>A0A315XN38_9EURY</name>
<dbReference type="Proteomes" id="UP000251717">
    <property type="component" value="Unassembled WGS sequence"/>
</dbReference>
<proteinExistence type="predicted"/>
<dbReference type="EMBL" id="MZGS01000017">
    <property type="protein sequence ID" value="PWB87781.1"/>
    <property type="molecule type" value="Genomic_DNA"/>
</dbReference>
<dbReference type="RefSeq" id="WP_116591720.1">
    <property type="nucleotide sequence ID" value="NZ_MZGS01000017.1"/>
</dbReference>
<comment type="caution">
    <text evidence="1">The sequence shown here is derived from an EMBL/GenBank/DDBJ whole genome shotgun (WGS) entry which is preliminary data.</text>
</comment>
<sequence>MKYKLIILVLAFFLLINAVSAIDSSNWTTAKVGYETFKIPPKYENPYSSDFHMYEFDEDIDVFTIRYVNPRIMDLYGYYLERNDFKKVKVAGHDAVHFTSYDRHDEKNNSKLWFSAGEEFYYIAWRGTNITPTIKEVVKSVSKSKYSHDEFYEILNEEYQNYKTVNSIESQRYDYPSSDSGHHSFVSFGSNGFNYGIMT</sequence>
<accession>A0A315XN38</accession>
<evidence type="ECO:0000313" key="2">
    <source>
        <dbReference type="Proteomes" id="UP000251717"/>
    </source>
</evidence>
<dbReference type="AlphaFoldDB" id="A0A315XN38"/>
<organism evidence="1 2">
    <name type="scientific">Methanobrevibacter thaueri</name>
    <dbReference type="NCBI Taxonomy" id="190975"/>
    <lineage>
        <taxon>Archaea</taxon>
        <taxon>Methanobacteriati</taxon>
        <taxon>Methanobacteriota</taxon>
        <taxon>Methanomada group</taxon>
        <taxon>Methanobacteria</taxon>
        <taxon>Methanobacteriales</taxon>
        <taxon>Methanobacteriaceae</taxon>
        <taxon>Methanobrevibacter</taxon>
    </lineage>
</organism>